<sequence>MKLLQLKPLKLSSNDKLYRVPYGTKFLPSVLNCGAKVTYNEAIYKVYNVVVMMIKGDRWLLYKLRSCDDGSKAALSVATRGSKLRLCWWWGGESKQNGATNDIDERSAMAKKFGGGRYSQEVCGGERFVSLGLAEYPPYSFCRYELLKRVPSLLEVADSPRWLLSLSWDCPGKNLSEVFIGECIGVEDVVIRPSAVQRPGIEPEKFSEAIEWLEMIKFSTKIVTFIAIVALLYYLKLIPEWLIEEMLSEEPEE</sequence>
<comment type="caution">
    <text evidence="1">The sequence shown here is derived from an EMBL/GenBank/DDBJ whole genome shotgun (WGS) entry which is preliminary data.</text>
</comment>
<evidence type="ECO:0000313" key="2">
    <source>
        <dbReference type="Proteomes" id="UP000010445"/>
    </source>
</evidence>
<keyword evidence="2" id="KW-1185">Reference proteome</keyword>
<proteinExistence type="predicted"/>
<reference evidence="1 2" key="1">
    <citation type="submission" date="2012-05" db="EMBL/GenBank/DDBJ databases">
        <authorList>
            <person name="Weinstock G."/>
            <person name="Sodergren E."/>
            <person name="Lobos E.A."/>
            <person name="Fulton L."/>
            <person name="Fulton R."/>
            <person name="Courtney L."/>
            <person name="Fronick C."/>
            <person name="O'Laughlin M."/>
            <person name="Godfrey J."/>
            <person name="Wilson R.M."/>
            <person name="Miner T."/>
            <person name="Farmer C."/>
            <person name="Delehaunty K."/>
            <person name="Cordes M."/>
            <person name="Minx P."/>
            <person name="Tomlinson C."/>
            <person name="Chen J."/>
            <person name="Wollam A."/>
            <person name="Pepin K.H."/>
            <person name="Bhonagiri V."/>
            <person name="Zhang X."/>
            <person name="Suruliraj S."/>
            <person name="Warren W."/>
            <person name="Mitreva M."/>
            <person name="Mardis E.R."/>
            <person name="Wilson R.K."/>
        </authorList>
    </citation>
    <scope>NUCLEOTIDE SEQUENCE [LARGE SCALE GENOMIC DNA]</scope>
    <source>
        <strain evidence="1 2">F0235</strain>
    </source>
</reference>
<name>L1MEE3_9CORY</name>
<dbReference type="AlphaFoldDB" id="L1MEE3"/>
<dbReference type="EMBL" id="AMEM01000024">
    <property type="protein sequence ID" value="EKX89420.1"/>
    <property type="molecule type" value="Genomic_DNA"/>
</dbReference>
<evidence type="ECO:0000313" key="1">
    <source>
        <dbReference type="EMBL" id="EKX89420.1"/>
    </source>
</evidence>
<dbReference type="RefSeq" id="WP_006064116.1">
    <property type="nucleotide sequence ID" value="NZ_KB290831.1"/>
</dbReference>
<dbReference type="Proteomes" id="UP000010445">
    <property type="component" value="Unassembled WGS sequence"/>
</dbReference>
<accession>L1MEE3</accession>
<dbReference type="HOGENOM" id="CLU_1097165_0_0_11"/>
<dbReference type="PATRIC" id="fig|1035195.3.peg.1709"/>
<organism evidence="1 2">
    <name type="scientific">Corynebacterium durum F0235</name>
    <dbReference type="NCBI Taxonomy" id="1035195"/>
    <lineage>
        <taxon>Bacteria</taxon>
        <taxon>Bacillati</taxon>
        <taxon>Actinomycetota</taxon>
        <taxon>Actinomycetes</taxon>
        <taxon>Mycobacteriales</taxon>
        <taxon>Corynebacteriaceae</taxon>
        <taxon>Corynebacterium</taxon>
    </lineage>
</organism>
<protein>
    <submittedName>
        <fullName evidence="1">Uncharacterized protein</fullName>
    </submittedName>
</protein>
<gene>
    <name evidence="1" type="ORF">HMPREF9997_01891</name>
</gene>